<feature type="domain" description="Nudix hydrolase" evidence="3">
    <location>
        <begin position="5"/>
        <end position="137"/>
    </location>
</feature>
<dbReference type="GO" id="GO:0006203">
    <property type="term" value="P:dGTP catabolic process"/>
    <property type="evidence" value="ECO:0007669"/>
    <property type="project" value="TreeGrafter"/>
</dbReference>
<reference evidence="5" key="1">
    <citation type="submission" date="2021-01" db="EMBL/GenBank/DDBJ databases">
        <authorList>
            <person name="Corre E."/>
            <person name="Pelletier E."/>
            <person name="Niang G."/>
            <person name="Scheremetjew M."/>
            <person name="Finn R."/>
            <person name="Kale V."/>
            <person name="Holt S."/>
            <person name="Cochrane G."/>
            <person name="Meng A."/>
            <person name="Brown T."/>
            <person name="Cohen L."/>
        </authorList>
    </citation>
    <scope>NUCLEOTIDE SEQUENCE</scope>
    <source>
        <strain evidence="5">CCMP722</strain>
    </source>
</reference>
<organism evidence="5">
    <name type="scientific">Pyramimonas obovata</name>
    <dbReference type="NCBI Taxonomy" id="1411642"/>
    <lineage>
        <taxon>Eukaryota</taxon>
        <taxon>Viridiplantae</taxon>
        <taxon>Chlorophyta</taxon>
        <taxon>Pyramimonadophyceae</taxon>
        <taxon>Pyramimonadales</taxon>
        <taxon>Pyramimonadaceae</taxon>
        <taxon>Pyramimonas</taxon>
        <taxon>Pyramimonas incertae sedis</taxon>
    </lineage>
</organism>
<evidence type="ECO:0000313" key="5">
    <source>
        <dbReference type="EMBL" id="CAD8648098.1"/>
    </source>
</evidence>
<comment type="similarity">
    <text evidence="2">Belongs to the Nudix hydrolase family.</text>
</comment>
<dbReference type="EMBL" id="HBFA01000872">
    <property type="protein sequence ID" value="CAD8648096.1"/>
    <property type="molecule type" value="Transcribed_RNA"/>
</dbReference>
<keyword evidence="1 2" id="KW-0378">Hydrolase</keyword>
<dbReference type="InterPro" id="IPR020476">
    <property type="entry name" value="Nudix_hydrolase"/>
</dbReference>
<dbReference type="CDD" id="cd04678">
    <property type="entry name" value="NUDIX_MTH2_Nudt15"/>
    <property type="match status" value="1"/>
</dbReference>
<dbReference type="Pfam" id="PF00293">
    <property type="entry name" value="NUDIX"/>
    <property type="match status" value="1"/>
</dbReference>
<dbReference type="PANTHER" id="PTHR16099:SF5">
    <property type="entry name" value="NUCLEOTIDE TRIPHOSPHATE DIPHOSPHATASE NUDT15"/>
    <property type="match status" value="1"/>
</dbReference>
<dbReference type="PRINTS" id="PR00502">
    <property type="entry name" value="NUDIXFAMILY"/>
</dbReference>
<dbReference type="GO" id="GO:0035539">
    <property type="term" value="F:8-oxo-7,8-dihydrodeoxyguanosine triphosphate pyrophosphatase activity"/>
    <property type="evidence" value="ECO:0007669"/>
    <property type="project" value="TreeGrafter"/>
</dbReference>
<name>A0A6T7UFD1_9CHLO</name>
<dbReference type="AlphaFoldDB" id="A0A6T7UFD1"/>
<proteinExistence type="inferred from homology"/>
<evidence type="ECO:0000313" key="4">
    <source>
        <dbReference type="EMBL" id="CAD8648096.1"/>
    </source>
</evidence>
<dbReference type="PANTHER" id="PTHR16099">
    <property type="entry name" value="8-OXO-DGTP DIPHOSPHATES NUDT15"/>
    <property type="match status" value="1"/>
</dbReference>
<evidence type="ECO:0000256" key="2">
    <source>
        <dbReference type="RuleBase" id="RU003476"/>
    </source>
</evidence>
<sequence>MAAPVPRVGVGVLLIKGEDEILVGQRKGSHGSGFYALPGGHLEFGESWEQCAVREVLEETGIELLESSVSFAAVNNNVMTTENKHYITIFMKAKVPPETEAQNMEPHKCEGWIWVKYTEVPKPAFMPLQQLLDTGFTLK</sequence>
<dbReference type="GO" id="GO:0005829">
    <property type="term" value="C:cytosol"/>
    <property type="evidence" value="ECO:0007669"/>
    <property type="project" value="TreeGrafter"/>
</dbReference>
<dbReference type="InterPro" id="IPR015797">
    <property type="entry name" value="NUDIX_hydrolase-like_dom_sf"/>
</dbReference>
<dbReference type="FunFam" id="3.90.79.10:FF:000060">
    <property type="entry name" value="Nudix hydrolase 1"/>
    <property type="match status" value="1"/>
</dbReference>
<dbReference type="PROSITE" id="PS00893">
    <property type="entry name" value="NUDIX_BOX"/>
    <property type="match status" value="1"/>
</dbReference>
<evidence type="ECO:0000256" key="1">
    <source>
        <dbReference type="ARBA" id="ARBA00022801"/>
    </source>
</evidence>
<dbReference type="SUPFAM" id="SSF55811">
    <property type="entry name" value="Nudix"/>
    <property type="match status" value="1"/>
</dbReference>
<dbReference type="EMBL" id="HBFA01000873">
    <property type="protein sequence ID" value="CAD8648098.1"/>
    <property type="molecule type" value="Transcribed_RNA"/>
</dbReference>
<dbReference type="InterPro" id="IPR000086">
    <property type="entry name" value="NUDIX_hydrolase_dom"/>
</dbReference>
<dbReference type="InterPro" id="IPR020084">
    <property type="entry name" value="NUDIX_hydrolase_CS"/>
</dbReference>
<evidence type="ECO:0000259" key="3">
    <source>
        <dbReference type="PROSITE" id="PS51462"/>
    </source>
</evidence>
<protein>
    <recommendedName>
        <fullName evidence="3">Nudix hydrolase domain-containing protein</fullName>
    </recommendedName>
</protein>
<dbReference type="Gene3D" id="3.90.79.10">
    <property type="entry name" value="Nucleoside Triphosphate Pyrophosphohydrolase"/>
    <property type="match status" value="1"/>
</dbReference>
<dbReference type="PROSITE" id="PS51462">
    <property type="entry name" value="NUDIX"/>
    <property type="match status" value="1"/>
</dbReference>
<gene>
    <name evidence="4" type="ORF">POBO1169_LOCUS403</name>
    <name evidence="5" type="ORF">POBO1169_LOCUS404</name>
</gene>
<accession>A0A6T7UFD1</accession>